<comment type="caution">
    <text evidence="2">The sequence shown here is derived from an EMBL/GenBank/DDBJ whole genome shotgun (WGS) entry which is preliminary data.</text>
</comment>
<feature type="transmembrane region" description="Helical" evidence="1">
    <location>
        <begin position="174"/>
        <end position="194"/>
    </location>
</feature>
<organism evidence="2 3">
    <name type="scientific">Puniceicoccus vermicola</name>
    <dbReference type="NCBI Taxonomy" id="388746"/>
    <lineage>
        <taxon>Bacteria</taxon>
        <taxon>Pseudomonadati</taxon>
        <taxon>Verrucomicrobiota</taxon>
        <taxon>Opitutia</taxon>
        <taxon>Puniceicoccales</taxon>
        <taxon>Puniceicoccaceae</taxon>
        <taxon>Puniceicoccus</taxon>
    </lineage>
</organism>
<feature type="transmembrane region" description="Helical" evidence="1">
    <location>
        <begin position="262"/>
        <end position="290"/>
    </location>
</feature>
<dbReference type="AlphaFoldDB" id="A0A7X1AWB7"/>
<accession>A0A7X1AWB7</accession>
<feature type="transmembrane region" description="Helical" evidence="1">
    <location>
        <begin position="7"/>
        <end position="28"/>
    </location>
</feature>
<feature type="transmembrane region" description="Helical" evidence="1">
    <location>
        <begin position="296"/>
        <end position="314"/>
    </location>
</feature>
<evidence type="ECO:0000313" key="3">
    <source>
        <dbReference type="Proteomes" id="UP000525652"/>
    </source>
</evidence>
<feature type="transmembrane region" description="Helical" evidence="1">
    <location>
        <begin position="58"/>
        <end position="76"/>
    </location>
</feature>
<reference evidence="2 3" key="1">
    <citation type="submission" date="2020-07" db="EMBL/GenBank/DDBJ databases">
        <authorList>
            <person name="Feng X."/>
        </authorList>
    </citation>
    <scope>NUCLEOTIDE SEQUENCE [LARGE SCALE GENOMIC DNA]</scope>
    <source>
        <strain evidence="2 3">JCM14086</strain>
    </source>
</reference>
<evidence type="ECO:0000313" key="2">
    <source>
        <dbReference type="EMBL" id="MBC2601193.1"/>
    </source>
</evidence>
<feature type="transmembrane region" description="Helical" evidence="1">
    <location>
        <begin position="396"/>
        <end position="419"/>
    </location>
</feature>
<feature type="transmembrane region" description="Helical" evidence="1">
    <location>
        <begin position="460"/>
        <end position="477"/>
    </location>
</feature>
<proteinExistence type="predicted"/>
<feature type="transmembrane region" description="Helical" evidence="1">
    <location>
        <begin position="34"/>
        <end position="51"/>
    </location>
</feature>
<feature type="transmembrane region" description="Helical" evidence="1">
    <location>
        <begin position="431"/>
        <end position="454"/>
    </location>
</feature>
<feature type="transmembrane region" description="Helical" evidence="1">
    <location>
        <begin position="232"/>
        <end position="250"/>
    </location>
</feature>
<dbReference type="Proteomes" id="UP000525652">
    <property type="component" value="Unassembled WGS sequence"/>
</dbReference>
<name>A0A7X1AWB7_9BACT</name>
<gene>
    <name evidence="2" type="ORF">H5P30_05330</name>
</gene>
<dbReference type="EMBL" id="JACHVA010000047">
    <property type="protein sequence ID" value="MBC2601193.1"/>
    <property type="molecule type" value="Genomic_DNA"/>
</dbReference>
<protein>
    <recommendedName>
        <fullName evidence="4">O-antigen ligase domain-containing protein</fullName>
    </recommendedName>
</protein>
<sequence length="486" mass="54341">MISIKWIRAWVLCYLGFGAFSAFLAFGVGRFSSSLSTLAIYFGIFSAMAFLKPWRMRGLENILLFLIVVSPFHFFIRYSSPFNFITTAWREVLFVWVVFFFLVQIFSGVLRVRLSLLVCVVLFFNFWCVLVALKSGNSFIGSVLGVRDLAKYSLISVVTCSLCEKNPRYAIRIFYVLIITCVLTVCINLALYPVHGDMYFRDFFTPGKGTLTRSFGPIDLRRLESFMGSGPSHIGVFSASALGLIMGAIISRIGKVRSWIFLMIPVLFSIVLSVSISALAGVAFLFLTYFPLLRKAHFLYLVGAPLFVLLLYLLNIGMSEGVTKNVLGLQDMNIYQYAAQVFLGETYGYFWDASLQDPSILVFGSGLGVVGDKSMLGIQVGEIHVLGSTDGGWAELVYQAGVFPLLGFFGLFSVVFISFISASLDRRIYQFWPVIPLTGAFFALFGSVHSLPWIRVGSDINFWVLLGSIYAMLHLVISTRNRNRTL</sequence>
<evidence type="ECO:0008006" key="4">
    <source>
        <dbReference type="Google" id="ProtNLM"/>
    </source>
</evidence>
<keyword evidence="1" id="KW-0812">Transmembrane</keyword>
<keyword evidence="1" id="KW-0472">Membrane</keyword>
<feature type="transmembrane region" description="Helical" evidence="1">
    <location>
        <begin position="114"/>
        <end position="133"/>
    </location>
</feature>
<keyword evidence="3" id="KW-1185">Reference proteome</keyword>
<keyword evidence="1" id="KW-1133">Transmembrane helix</keyword>
<dbReference type="RefSeq" id="WP_185691919.1">
    <property type="nucleotide sequence ID" value="NZ_JACHVA010000047.1"/>
</dbReference>
<feature type="transmembrane region" description="Helical" evidence="1">
    <location>
        <begin position="88"/>
        <end position="107"/>
    </location>
</feature>
<evidence type="ECO:0000256" key="1">
    <source>
        <dbReference type="SAM" id="Phobius"/>
    </source>
</evidence>